<dbReference type="EMBL" id="LUTY01002736">
    <property type="protein sequence ID" value="OAD19593.1"/>
    <property type="molecule type" value="Genomic_DNA"/>
</dbReference>
<evidence type="ECO:0000313" key="1">
    <source>
        <dbReference type="EMBL" id="OAD19593.1"/>
    </source>
</evidence>
<organism evidence="1 2">
    <name type="scientific">Candidatus Thiomargarita nelsonii</name>
    <dbReference type="NCBI Taxonomy" id="1003181"/>
    <lineage>
        <taxon>Bacteria</taxon>
        <taxon>Pseudomonadati</taxon>
        <taxon>Pseudomonadota</taxon>
        <taxon>Gammaproteobacteria</taxon>
        <taxon>Thiotrichales</taxon>
        <taxon>Thiotrichaceae</taxon>
        <taxon>Thiomargarita</taxon>
    </lineage>
</organism>
<protein>
    <submittedName>
        <fullName evidence="1">Uncharacterized protein</fullName>
    </submittedName>
</protein>
<dbReference type="Proteomes" id="UP000076962">
    <property type="component" value="Unassembled WGS sequence"/>
</dbReference>
<name>A0A176RV15_9GAMM</name>
<gene>
    <name evidence="1" type="ORF">THIOM_004759</name>
</gene>
<sequence length="57" mass="6892">MVKFAKKSKQLFFLINYTLYYIRHSALGNCNLLIINNYIDNFSMKILFFIFKYQSVI</sequence>
<accession>A0A176RV15</accession>
<dbReference type="AlphaFoldDB" id="A0A176RV15"/>
<evidence type="ECO:0000313" key="2">
    <source>
        <dbReference type="Proteomes" id="UP000076962"/>
    </source>
</evidence>
<keyword evidence="2" id="KW-1185">Reference proteome</keyword>
<comment type="caution">
    <text evidence="1">The sequence shown here is derived from an EMBL/GenBank/DDBJ whole genome shotgun (WGS) entry which is preliminary data.</text>
</comment>
<proteinExistence type="predicted"/>
<reference evidence="1 2" key="1">
    <citation type="submission" date="2016-05" db="EMBL/GenBank/DDBJ databases">
        <title>Single-cell genome of chain-forming Candidatus Thiomargarita nelsonii and comparison to other large sulfur-oxidizing bacteria.</title>
        <authorList>
            <person name="Winkel M."/>
            <person name="Salman V."/>
            <person name="Woyke T."/>
            <person name="Schulz-Vogt H."/>
            <person name="Richter M."/>
            <person name="Flood B."/>
            <person name="Bailey J."/>
            <person name="Amann R."/>
            <person name="Mussmann M."/>
        </authorList>
    </citation>
    <scope>NUCLEOTIDE SEQUENCE [LARGE SCALE GENOMIC DNA]</scope>
    <source>
        <strain evidence="1 2">THI036</strain>
    </source>
</reference>